<organism evidence="9 10">
    <name type="scientific">Macrostomum lignano</name>
    <dbReference type="NCBI Taxonomy" id="282301"/>
    <lineage>
        <taxon>Eukaryota</taxon>
        <taxon>Metazoa</taxon>
        <taxon>Spiralia</taxon>
        <taxon>Lophotrochozoa</taxon>
        <taxon>Platyhelminthes</taxon>
        <taxon>Rhabditophora</taxon>
        <taxon>Macrostomorpha</taxon>
        <taxon>Macrostomida</taxon>
        <taxon>Macrostomidae</taxon>
        <taxon>Macrostomum</taxon>
    </lineage>
</organism>
<feature type="compositionally biased region" description="Polar residues" evidence="5">
    <location>
        <begin position="1"/>
        <end position="15"/>
    </location>
</feature>
<feature type="region of interest" description="Disordered" evidence="5">
    <location>
        <begin position="1292"/>
        <end position="1342"/>
    </location>
</feature>
<evidence type="ECO:0000259" key="8">
    <source>
        <dbReference type="PROSITE" id="PS50268"/>
    </source>
</evidence>
<dbReference type="SUPFAM" id="SSF49313">
    <property type="entry name" value="Cadherin-like"/>
    <property type="match status" value="3"/>
</dbReference>
<keyword evidence="4" id="KW-1015">Disulfide bond</keyword>
<evidence type="ECO:0000256" key="6">
    <source>
        <dbReference type="SAM" id="Phobius"/>
    </source>
</evidence>
<dbReference type="InterPro" id="IPR015919">
    <property type="entry name" value="Cadherin-like_sf"/>
</dbReference>
<evidence type="ECO:0000256" key="1">
    <source>
        <dbReference type="ARBA" id="ARBA00022692"/>
    </source>
</evidence>
<evidence type="ECO:0000313" key="10">
    <source>
        <dbReference type="WBParaSite" id="maker-unitig_24047-snap-gene-0.2-mRNA-1"/>
    </source>
</evidence>
<reference evidence="10" key="1">
    <citation type="submission" date="2016-11" db="UniProtKB">
        <authorList>
            <consortium name="WormBaseParasite"/>
        </authorList>
    </citation>
    <scope>IDENTIFICATION</scope>
</reference>
<feature type="compositionally biased region" description="Low complexity" evidence="5">
    <location>
        <begin position="332"/>
        <end position="344"/>
    </location>
</feature>
<keyword evidence="3" id="KW-0106">Calcium</keyword>
<dbReference type="GO" id="GO:0007156">
    <property type="term" value="P:homophilic cell adhesion via plasma membrane adhesion molecules"/>
    <property type="evidence" value="ECO:0007669"/>
    <property type="project" value="InterPro"/>
</dbReference>
<feature type="region of interest" description="Disordered" evidence="5">
    <location>
        <begin position="66"/>
        <end position="88"/>
    </location>
</feature>
<feature type="domain" description="EGF-like" evidence="7">
    <location>
        <begin position="972"/>
        <end position="1011"/>
    </location>
</feature>
<dbReference type="Proteomes" id="UP000095280">
    <property type="component" value="Unplaced"/>
</dbReference>
<name>A0A1I8F804_9PLAT</name>
<dbReference type="CDD" id="cd00054">
    <property type="entry name" value="EGF_CA"/>
    <property type="match status" value="1"/>
</dbReference>
<dbReference type="InterPro" id="IPR000742">
    <property type="entry name" value="EGF"/>
</dbReference>
<evidence type="ECO:0000256" key="2">
    <source>
        <dbReference type="ARBA" id="ARBA00022989"/>
    </source>
</evidence>
<feature type="disulfide bond" evidence="4">
    <location>
        <begin position="1001"/>
        <end position="1010"/>
    </location>
</feature>
<dbReference type="Gene3D" id="2.60.40.60">
    <property type="entry name" value="Cadherins"/>
    <property type="match status" value="3"/>
</dbReference>
<feature type="compositionally biased region" description="Basic residues" evidence="5">
    <location>
        <begin position="263"/>
        <end position="277"/>
    </location>
</feature>
<dbReference type="GO" id="GO:0016020">
    <property type="term" value="C:membrane"/>
    <property type="evidence" value="ECO:0007669"/>
    <property type="project" value="InterPro"/>
</dbReference>
<keyword evidence="6" id="KW-0472">Membrane</keyword>
<sequence length="1342" mass="140717">SSSASPTRQAATGASATAIEPRTAESSCFRLDPSAGLLSLEFQKLDREANPLHRIVIVARDCGEPPLSASPHGRQRQPPEFEQPSPTVNLSEAVPVGHVITRLRATSRDTGRNAEIRYRLLDSAGLFNLSELTGQEGLTGVSSGSSRRPSFTACAGRDVNLAASALPRSQLVIPELRVIAAVPSGGHLLCSLGPTLPFAGTLLGPQSAGIQQREAAESRATRLFVSERTAPLTAGESAVGMREVAALKVFFGPEREMLGSRRSGWRGRGGRRGRRGPNKGDKARAGPWPPKLDFERQQRHHATVRAFDLGDSPSSAPPRWSRPRSRRETTTRRNSSATCTTPACRRTRSRAVPPGRQPDRTDADSGDNGRLAYSIESGNSQQLFSLDMSNRPAVRQEEADPRGQGLLRLTNRYADAISGNGRSDGGPAADGSVLHVSDCDAPPNGGPFSWSLVDGGGHGKFLVDQRGRLRVNINLATMVKAEEQIIVQACDGGQRTLCGRAKLFVRTVRADQLTPSLLPSNLTAVLAYPAAGGEKLGRLRLRHPSPKGRPAAAAQPLGSVQPGTQRGVVGCHGDHPARRAAPGSSERQQPGPGSEQEVRVRVTLLTEAMAESAVPLHLGGGSAHGFFLDRRDAQLAEQLTAQLRARRGRSGAPAGCAARLWGRRAATAADGAESRRGFLDPAEVRSRLNSSEAVRSLLPEAAGVAGLAAEARRDRRLLVETAGITFTAPEFRLAPTCGTAKLKGAPPSGAVFGFFPGGSEGGEGAAWALAEWQQLRGLELRLRTRQSRPGRLLRVSGCGGWRLALRLHADGDGRLEATAAVSGGGGTKTATVRSCCGSSAAAGERRSLAPRAAAAARRLLTDSIEPQLGQLPALPASSLHPGTGASTLRVELDRFVGCLTDLLSWPAATRLTAATAEAEAAARRGCPEAELAAPCASTPCQHEGVCTEVGVAAAASTAAASRPTPGPRCELNLRPCDHRPCLNGGACRDFGDGRGGFACDCPAGAAGPRCELVDRGGGGAATASCGGRGACQHGGWWPGRPLPLRGHRLCWARCATATSTSADRPSAVRWRARRLRQLPGRVQVGGRRIWCECPSGFTGTACERLPGQPGAAIDGGASASEQPLLLGLRFHELAAVLGCVSSLLLLALAVFCLVSCYGKRRRGRRRRALAGLHVAHQRSGGGGGCQDDPGEEAMALMPMMAPPMINGSCGGQAASLTYAGFETPLPPPLTLLQLRGLRGPCRSCSGCSGWGGVGPMSPQKPPPLLSFPRSCGVGGLGGRGFSGELVDDQGYHWDLSSPEQQSLNSTKPAGYHWDLSSPEQQSLNSTKPAGYHWDLSSPGSSP</sequence>
<dbReference type="GO" id="GO:0005509">
    <property type="term" value="F:calcium ion binding"/>
    <property type="evidence" value="ECO:0007669"/>
    <property type="project" value="UniProtKB-UniRule"/>
</dbReference>
<accession>A0A1I8F804</accession>
<feature type="region of interest" description="Disordered" evidence="5">
    <location>
        <begin position="1"/>
        <end position="25"/>
    </location>
</feature>
<feature type="region of interest" description="Disordered" evidence="5">
    <location>
        <begin position="259"/>
        <end position="383"/>
    </location>
</feature>
<keyword evidence="4" id="KW-0245">EGF-like domain</keyword>
<dbReference type="WBParaSite" id="maker-unitig_24047-snap-gene-0.2-mRNA-1">
    <property type="protein sequence ID" value="maker-unitig_24047-snap-gene-0.2-mRNA-1"/>
    <property type="gene ID" value="maker-unitig_24047-snap-gene-0.2"/>
</dbReference>
<feature type="region of interest" description="Disordered" evidence="5">
    <location>
        <begin position="540"/>
        <end position="597"/>
    </location>
</feature>
<dbReference type="PROSITE" id="PS00022">
    <property type="entry name" value="EGF_1"/>
    <property type="match status" value="1"/>
</dbReference>
<dbReference type="Gene3D" id="2.10.25.10">
    <property type="entry name" value="Laminin"/>
    <property type="match status" value="1"/>
</dbReference>
<feature type="domain" description="Cadherin" evidence="8">
    <location>
        <begin position="82"/>
        <end position="134"/>
    </location>
</feature>
<dbReference type="SMART" id="SM00181">
    <property type="entry name" value="EGF"/>
    <property type="match status" value="2"/>
</dbReference>
<dbReference type="CDD" id="cd11304">
    <property type="entry name" value="Cadherin_repeat"/>
    <property type="match status" value="4"/>
</dbReference>
<keyword evidence="1 6" id="KW-0812">Transmembrane</keyword>
<proteinExistence type="predicted"/>
<evidence type="ECO:0000313" key="9">
    <source>
        <dbReference type="Proteomes" id="UP000095280"/>
    </source>
</evidence>
<dbReference type="PANTHER" id="PTHR24026">
    <property type="entry name" value="FAT ATYPICAL CADHERIN-RELATED"/>
    <property type="match status" value="1"/>
</dbReference>
<evidence type="ECO:0000256" key="4">
    <source>
        <dbReference type="PROSITE-ProRule" id="PRU00076"/>
    </source>
</evidence>
<dbReference type="SUPFAM" id="SSF57196">
    <property type="entry name" value="EGF/Laminin"/>
    <property type="match status" value="1"/>
</dbReference>
<evidence type="ECO:0000256" key="3">
    <source>
        <dbReference type="PROSITE-ProRule" id="PRU00043"/>
    </source>
</evidence>
<comment type="caution">
    <text evidence="4">Lacks conserved residue(s) required for the propagation of feature annotation.</text>
</comment>
<protein>
    <submittedName>
        <fullName evidence="10">EGF-like domain-containing protein</fullName>
    </submittedName>
</protein>
<dbReference type="InterPro" id="IPR002126">
    <property type="entry name" value="Cadherin-like_dom"/>
</dbReference>
<feature type="compositionally biased region" description="Polar residues" evidence="5">
    <location>
        <begin position="1297"/>
        <end position="1307"/>
    </location>
</feature>
<feature type="compositionally biased region" description="Polar residues" evidence="5">
    <location>
        <begin position="1317"/>
        <end position="1327"/>
    </location>
</feature>
<keyword evidence="2 6" id="KW-1133">Transmembrane helix</keyword>
<dbReference type="PANTHER" id="PTHR24026:SF133">
    <property type="entry name" value="CADHERIN-RELATED FAMILY MEMBER 2"/>
    <property type="match status" value="1"/>
</dbReference>
<keyword evidence="9" id="KW-1185">Reference proteome</keyword>
<evidence type="ECO:0000259" key="7">
    <source>
        <dbReference type="PROSITE" id="PS50026"/>
    </source>
</evidence>
<feature type="transmembrane region" description="Helical" evidence="6">
    <location>
        <begin position="1133"/>
        <end position="1157"/>
    </location>
</feature>
<dbReference type="PROSITE" id="PS50268">
    <property type="entry name" value="CADHERIN_2"/>
    <property type="match status" value="1"/>
</dbReference>
<evidence type="ECO:0000256" key="5">
    <source>
        <dbReference type="SAM" id="MobiDB-lite"/>
    </source>
</evidence>
<dbReference type="Pfam" id="PF00008">
    <property type="entry name" value="EGF"/>
    <property type="match status" value="1"/>
</dbReference>
<dbReference type="PROSITE" id="PS50026">
    <property type="entry name" value="EGF_3"/>
    <property type="match status" value="1"/>
</dbReference>